<dbReference type="PANTHER" id="PTHR30250:SF31">
    <property type="entry name" value="INNER MEMBRANE PROTEIN YGHQ"/>
    <property type="match status" value="1"/>
</dbReference>
<comment type="subcellular location">
    <subcellularLocation>
        <location evidence="1">Cell membrane</location>
        <topology evidence="1">Multi-pass membrane protein</topology>
    </subcellularLocation>
</comment>
<keyword evidence="2" id="KW-1003">Cell membrane</keyword>
<evidence type="ECO:0000313" key="7">
    <source>
        <dbReference type="EMBL" id="STK51572.1"/>
    </source>
</evidence>
<evidence type="ECO:0000256" key="2">
    <source>
        <dbReference type="ARBA" id="ARBA00022475"/>
    </source>
</evidence>
<evidence type="ECO:0000256" key="6">
    <source>
        <dbReference type="SAM" id="Phobius"/>
    </source>
</evidence>
<evidence type="ECO:0000256" key="1">
    <source>
        <dbReference type="ARBA" id="ARBA00004651"/>
    </source>
</evidence>
<feature type="transmembrane region" description="Helical" evidence="6">
    <location>
        <begin position="51"/>
        <end position="71"/>
    </location>
</feature>
<dbReference type="PANTHER" id="PTHR30250">
    <property type="entry name" value="PST FAMILY PREDICTED COLANIC ACID TRANSPORTER"/>
    <property type="match status" value="1"/>
</dbReference>
<accession>A0A376ZJ53</accession>
<proteinExistence type="predicted"/>
<feature type="transmembrane region" description="Helical" evidence="6">
    <location>
        <begin position="83"/>
        <end position="105"/>
    </location>
</feature>
<name>A0A376ZJ53_ECOLX</name>
<dbReference type="InterPro" id="IPR050833">
    <property type="entry name" value="Poly_Biosynth_Transport"/>
</dbReference>
<gene>
    <name evidence="7" type="primary">yghQ_1</name>
    <name evidence="7" type="ORF">NCTC9962_00106</name>
</gene>
<dbReference type="GO" id="GO:0005886">
    <property type="term" value="C:plasma membrane"/>
    <property type="evidence" value="ECO:0007669"/>
    <property type="project" value="UniProtKB-SubCell"/>
</dbReference>
<keyword evidence="4 6" id="KW-1133">Transmembrane helix</keyword>
<evidence type="ECO:0000256" key="4">
    <source>
        <dbReference type="ARBA" id="ARBA00022989"/>
    </source>
</evidence>
<dbReference type="Proteomes" id="UP000254052">
    <property type="component" value="Unassembled WGS sequence"/>
</dbReference>
<evidence type="ECO:0000256" key="3">
    <source>
        <dbReference type="ARBA" id="ARBA00022692"/>
    </source>
</evidence>
<protein>
    <submittedName>
        <fullName evidence="7">Polysaccharide biosynthesis protein</fullName>
    </submittedName>
</protein>
<dbReference type="AlphaFoldDB" id="A0A376ZJ53"/>
<keyword evidence="3 6" id="KW-0812">Transmembrane</keyword>
<reference evidence="7 8" key="1">
    <citation type="submission" date="2018-06" db="EMBL/GenBank/DDBJ databases">
        <authorList>
            <consortium name="Pathogen Informatics"/>
            <person name="Doyle S."/>
        </authorList>
    </citation>
    <scope>NUCLEOTIDE SEQUENCE [LARGE SCALE GENOMIC DNA]</scope>
    <source>
        <strain evidence="7 8">NCTC9962</strain>
    </source>
</reference>
<keyword evidence="5 6" id="KW-0472">Membrane</keyword>
<dbReference type="EMBL" id="UGED01000001">
    <property type="protein sequence ID" value="STK51572.1"/>
    <property type="molecule type" value="Genomic_DNA"/>
</dbReference>
<evidence type="ECO:0000256" key="5">
    <source>
        <dbReference type="ARBA" id="ARBA00023136"/>
    </source>
</evidence>
<organism evidence="7 8">
    <name type="scientific">Escherichia coli</name>
    <dbReference type="NCBI Taxonomy" id="562"/>
    <lineage>
        <taxon>Bacteria</taxon>
        <taxon>Pseudomonadati</taxon>
        <taxon>Pseudomonadota</taxon>
        <taxon>Gammaproteobacteria</taxon>
        <taxon>Enterobacterales</taxon>
        <taxon>Enterobacteriaceae</taxon>
        <taxon>Escherichia</taxon>
    </lineage>
</organism>
<evidence type="ECO:0000313" key="8">
    <source>
        <dbReference type="Proteomes" id="UP000254052"/>
    </source>
</evidence>
<sequence length="175" mass="18837">MFGVLVIVQSYAKSISDFIKFQTWQLVVQYGTPALTNNNPQQFRNVVSFSFSLDIVSGAVAIVGGIALLPFLSHSLGLDDQSFWLAALYCTLIPSMASSTPTGILRAVDRFDLIAVQQATKTFSARSGSVVAWYFDFGFAGLLLPGTCRIWLAAPCTGGLPRANYAAEISITPSN</sequence>